<feature type="region of interest" description="Disordered" evidence="1">
    <location>
        <begin position="206"/>
        <end position="230"/>
    </location>
</feature>
<feature type="transmembrane region" description="Helical" evidence="2">
    <location>
        <begin position="1016"/>
        <end position="1034"/>
    </location>
</feature>
<sequence length="1101" mass="122915">MTNLARNGVATIFGRQQEASWPDSAESTGDFLKVVHKIKYWEAKGPARDAFEILSPDIINHLEQYLDSLPSSIRVTFSVYMVGEDPERTHPVVVFICDQTGPCREAQRLIDESRLLAGFPGMTSDIAAVPPDFDYVDQLASHPTPLPGASSPDQSSLASVGVTGKRVSVTTLTESGPSSQSATLGGFVQHNQETYIYTVGHLFQPPIPQERASQPASLQDGQSAEDTGTARAELAAFSTDLDYALLKVHDPASILRQSDDQDFRSTRPTHVVRAPLKTTSINATTVSAGMVKGTLYATPSFTRLPNSKSFQRVYRARFSRPLAKGDCGAWVVDEGTRGLYGHIIAGGEHNAYIVPAHDVFQNAEEQLGDRIRLLENPYADFSSAELRARDDPQEDLTHGRRFGVRTSFTDSGYGSSTKPMLRDQRHEESMARRKTHPCLKASKSARLEIMNSATHTSLESTPSEGSVEIEGAMTPHWDILISTGHADDGILGDENVPWGEVPSTVAQCDEDGCGDEDFDDGQASKRVFMHELDVSDISLHQAEFLEEYVSTANVESLQADIWTGQKLPCKAWIAEGGEGWFRPGAESLTAHQLYQALRNARSRSHESPPSSDGCAIDKARRSISNPMNDSRPAEHKVHDAVDTERRLIFVTDLDAWAIHALIATASVSQARALLDAVFKHLTFQSSIEVAPSCDGWPSFQLEFHLPYYAWRSSREPREDSRLDSSREPLRNFRDVSILDCEGSTSFLYEAQISCVISGVDEWRWVAYGFVDSYFDREVGGNAGTYLADITSGVHGVPGGYGATGDAGNPPEKARDFFLKILQVRVKQIIHEWEQVLRNVERGFRKYAKAHETRIARPPAPENWEERGDSIMKSLNWTAKALSFLTELSEVLSRTLNAWAVFEQEHLVKFKDPKEPWKNRHSVHAIRRSFHRLQSVRESVDSMAKTCCRMKRELQLQLTYLDMELGEEQRKLAKASYNAVRSHKQLSFMVLYISPVALASAVFSMDQQILPFIPQTTTSFLFLILGFSMLGFFIHHTQTYRDHHPWGSLVAKARSHWQAGPWSPSLEALSRRLRGSSRSQPNEDTQDDEKDRLWALWNGQDV</sequence>
<dbReference type="STRING" id="348802.A0A0D2D5A6"/>
<organism evidence="3 4">
    <name type="scientific">Exophiala xenobiotica</name>
    <dbReference type="NCBI Taxonomy" id="348802"/>
    <lineage>
        <taxon>Eukaryota</taxon>
        <taxon>Fungi</taxon>
        <taxon>Dikarya</taxon>
        <taxon>Ascomycota</taxon>
        <taxon>Pezizomycotina</taxon>
        <taxon>Eurotiomycetes</taxon>
        <taxon>Chaetothyriomycetidae</taxon>
        <taxon>Chaetothyriales</taxon>
        <taxon>Herpotrichiellaceae</taxon>
        <taxon>Exophiala</taxon>
    </lineage>
</organism>
<evidence type="ECO:0000256" key="2">
    <source>
        <dbReference type="SAM" id="Phobius"/>
    </source>
</evidence>
<keyword evidence="2" id="KW-0812">Transmembrane</keyword>
<gene>
    <name evidence="3" type="ORF">PV05_06043</name>
</gene>
<keyword evidence="4" id="KW-1185">Reference proteome</keyword>
<dbReference type="Proteomes" id="UP000054342">
    <property type="component" value="Unassembled WGS sequence"/>
</dbReference>
<name>A0A0D2D5A6_9EURO</name>
<keyword evidence="2" id="KW-1133">Transmembrane helix</keyword>
<dbReference type="HOGENOM" id="CLU_008774_0_0_1"/>
<reference evidence="3 4" key="1">
    <citation type="submission" date="2015-01" db="EMBL/GenBank/DDBJ databases">
        <title>The Genome Sequence of Exophiala xenobiotica CBS118157.</title>
        <authorList>
            <consortium name="The Broad Institute Genomics Platform"/>
            <person name="Cuomo C."/>
            <person name="de Hoog S."/>
            <person name="Gorbushina A."/>
            <person name="Stielow B."/>
            <person name="Teixiera M."/>
            <person name="Abouelleil A."/>
            <person name="Chapman S.B."/>
            <person name="Priest M."/>
            <person name="Young S.K."/>
            <person name="Wortman J."/>
            <person name="Nusbaum C."/>
            <person name="Birren B."/>
        </authorList>
    </citation>
    <scope>NUCLEOTIDE SEQUENCE [LARGE SCALE GENOMIC DNA]</scope>
    <source>
        <strain evidence="3 4">CBS 118157</strain>
    </source>
</reference>
<dbReference type="AlphaFoldDB" id="A0A0D2D5A6"/>
<keyword evidence="2" id="KW-0472">Membrane</keyword>
<dbReference type="RefSeq" id="XP_013318081.1">
    <property type="nucleotide sequence ID" value="XM_013462627.1"/>
</dbReference>
<protein>
    <submittedName>
        <fullName evidence="3">Uncharacterized protein</fullName>
    </submittedName>
</protein>
<evidence type="ECO:0000313" key="3">
    <source>
        <dbReference type="EMBL" id="KIW57497.1"/>
    </source>
</evidence>
<evidence type="ECO:0000256" key="1">
    <source>
        <dbReference type="SAM" id="MobiDB-lite"/>
    </source>
</evidence>
<accession>A0A0D2D5A6</accession>
<dbReference type="EMBL" id="KN847319">
    <property type="protein sequence ID" value="KIW57497.1"/>
    <property type="molecule type" value="Genomic_DNA"/>
</dbReference>
<feature type="region of interest" description="Disordered" evidence="1">
    <location>
        <begin position="407"/>
        <end position="437"/>
    </location>
</feature>
<feature type="compositionally biased region" description="Polar residues" evidence="1">
    <location>
        <begin position="211"/>
        <end position="226"/>
    </location>
</feature>
<dbReference type="OrthoDB" id="5428055at2759"/>
<feature type="compositionally biased region" description="Basic and acidic residues" evidence="1">
    <location>
        <begin position="420"/>
        <end position="431"/>
    </location>
</feature>
<evidence type="ECO:0000313" key="4">
    <source>
        <dbReference type="Proteomes" id="UP000054342"/>
    </source>
</evidence>
<dbReference type="GeneID" id="25327951"/>
<feature type="compositionally biased region" description="Polar residues" evidence="1">
    <location>
        <begin position="407"/>
        <end position="418"/>
    </location>
</feature>
<proteinExistence type="predicted"/>
<feature type="region of interest" description="Disordered" evidence="1">
    <location>
        <begin position="139"/>
        <end position="160"/>
    </location>
</feature>